<evidence type="ECO:0000256" key="1">
    <source>
        <dbReference type="SAM" id="MobiDB-lite"/>
    </source>
</evidence>
<protein>
    <submittedName>
        <fullName evidence="2">Uncharacterized protein</fullName>
    </submittedName>
</protein>
<dbReference type="Proteomes" id="UP000664132">
    <property type="component" value="Unassembled WGS sequence"/>
</dbReference>
<organism evidence="2 3">
    <name type="scientific">Cadophora malorum</name>
    <dbReference type="NCBI Taxonomy" id="108018"/>
    <lineage>
        <taxon>Eukaryota</taxon>
        <taxon>Fungi</taxon>
        <taxon>Dikarya</taxon>
        <taxon>Ascomycota</taxon>
        <taxon>Pezizomycotina</taxon>
        <taxon>Leotiomycetes</taxon>
        <taxon>Helotiales</taxon>
        <taxon>Ploettnerulaceae</taxon>
        <taxon>Cadophora</taxon>
    </lineage>
</organism>
<dbReference type="EMBL" id="JAFJYH010000269">
    <property type="protein sequence ID" value="KAG4414347.1"/>
    <property type="molecule type" value="Genomic_DNA"/>
</dbReference>
<sequence length="88" mass="9956">MLGGVKDYQEESGYGSPSFGIQSSTRLGIPMNRRQKEESSTFATPPCIVTHQPLFEAEEKTQHYRDNEGEEPIILWGMQKYITCVCVV</sequence>
<evidence type="ECO:0000313" key="3">
    <source>
        <dbReference type="Proteomes" id="UP000664132"/>
    </source>
</evidence>
<name>A0A8H7T8B4_9HELO</name>
<accession>A0A8H7T8B4</accession>
<evidence type="ECO:0000313" key="2">
    <source>
        <dbReference type="EMBL" id="KAG4414347.1"/>
    </source>
</evidence>
<dbReference type="AlphaFoldDB" id="A0A8H7T8B4"/>
<feature type="region of interest" description="Disordered" evidence="1">
    <location>
        <begin position="1"/>
        <end position="43"/>
    </location>
</feature>
<reference evidence="2" key="1">
    <citation type="submission" date="2021-02" db="EMBL/GenBank/DDBJ databases">
        <title>Genome sequence Cadophora malorum strain M34.</title>
        <authorList>
            <person name="Stefanovic E."/>
            <person name="Vu D."/>
            <person name="Scully C."/>
            <person name="Dijksterhuis J."/>
            <person name="Roader J."/>
            <person name="Houbraken J."/>
        </authorList>
    </citation>
    <scope>NUCLEOTIDE SEQUENCE</scope>
    <source>
        <strain evidence="2">M34</strain>
    </source>
</reference>
<gene>
    <name evidence="2" type="ORF">IFR04_012525</name>
</gene>
<comment type="caution">
    <text evidence="2">The sequence shown here is derived from an EMBL/GenBank/DDBJ whole genome shotgun (WGS) entry which is preliminary data.</text>
</comment>
<keyword evidence="3" id="KW-1185">Reference proteome</keyword>
<proteinExistence type="predicted"/>